<dbReference type="GO" id="GO:0044781">
    <property type="term" value="P:bacterial-type flagellum organization"/>
    <property type="evidence" value="ECO:0007669"/>
    <property type="project" value="InterPro"/>
</dbReference>
<sequence>MKRLKKRSTKMMVLMHRTTRVTAIVLGFFLLTLLLSPEITFASPSAEECIKDPELEGCEPVDSTGETDEVPVEGLENSESSPSLVWTILRLILVLLFILALIYGLLKFFNKKNKLFNRNRTMENLGGMTLAPNRSVQAVRIGEKVYILGVGESVQMITEIEDESTKKALLEQNDHSNIQSPFGLDQLVGNRARKGGRRQKKKTQQDISNSTPSSVQFQQLFENQLNDMKEKRKNLNQKGREDRYDE</sequence>
<keyword evidence="8" id="KW-0966">Cell projection</keyword>
<evidence type="ECO:0000256" key="1">
    <source>
        <dbReference type="ARBA" id="ARBA00004236"/>
    </source>
</evidence>
<evidence type="ECO:0000256" key="6">
    <source>
        <dbReference type="SAM" id="MobiDB-lite"/>
    </source>
</evidence>
<evidence type="ECO:0000256" key="2">
    <source>
        <dbReference type="ARBA" id="ARBA00022475"/>
    </source>
</evidence>
<feature type="compositionally biased region" description="Polar residues" evidence="6">
    <location>
        <begin position="206"/>
        <end position="226"/>
    </location>
</feature>
<keyword evidence="5 7" id="KW-0472">Membrane</keyword>
<dbReference type="RefSeq" id="WP_197315906.1">
    <property type="nucleotide sequence ID" value="NZ_JADZSC010000001.1"/>
</dbReference>
<dbReference type="EMBL" id="JADZSC010000001">
    <property type="protein sequence ID" value="MBH0229284.1"/>
    <property type="molecule type" value="Genomic_DNA"/>
</dbReference>
<dbReference type="AlphaFoldDB" id="A0A931HTJ2"/>
<evidence type="ECO:0000256" key="7">
    <source>
        <dbReference type="SAM" id="Phobius"/>
    </source>
</evidence>
<organism evidence="8 9">
    <name type="scientific">Halobacillus yeomjeoni</name>
    <dbReference type="NCBI Taxonomy" id="311194"/>
    <lineage>
        <taxon>Bacteria</taxon>
        <taxon>Bacillati</taxon>
        <taxon>Bacillota</taxon>
        <taxon>Bacilli</taxon>
        <taxon>Bacillales</taxon>
        <taxon>Bacillaceae</taxon>
        <taxon>Halobacillus</taxon>
    </lineage>
</organism>
<reference evidence="8 9" key="1">
    <citation type="journal article" date="2005" name="Int. J. Syst. Evol. Microbiol.">
        <title>Halobacillus yeomjeoni sp. nov., isolated from a marine solar saltern in Korea.</title>
        <authorList>
            <person name="Yoon J.H."/>
            <person name="Kang S.J."/>
            <person name="Lee C.H."/>
            <person name="Oh H.W."/>
            <person name="Oh T.K."/>
        </authorList>
    </citation>
    <scope>NUCLEOTIDE SEQUENCE [LARGE SCALE GENOMIC DNA]</scope>
    <source>
        <strain evidence="8 9">KCTC 3957</strain>
    </source>
</reference>
<evidence type="ECO:0000313" key="9">
    <source>
        <dbReference type="Proteomes" id="UP000614490"/>
    </source>
</evidence>
<feature type="compositionally biased region" description="Basic residues" evidence="6">
    <location>
        <begin position="191"/>
        <end position="202"/>
    </location>
</feature>
<feature type="region of interest" description="Disordered" evidence="6">
    <location>
        <begin position="191"/>
        <end position="246"/>
    </location>
</feature>
<keyword evidence="8" id="KW-0969">Cilium</keyword>
<proteinExistence type="predicted"/>
<keyword evidence="4 7" id="KW-1133">Transmembrane helix</keyword>
<feature type="compositionally biased region" description="Acidic residues" evidence="6">
    <location>
        <begin position="55"/>
        <end position="71"/>
    </location>
</feature>
<protein>
    <submittedName>
        <fullName evidence="8">Flagellar biosynthetic protein FliO</fullName>
    </submittedName>
</protein>
<comment type="caution">
    <text evidence="8">The sequence shown here is derived from an EMBL/GenBank/DDBJ whole genome shotgun (WGS) entry which is preliminary data.</text>
</comment>
<evidence type="ECO:0000313" key="8">
    <source>
        <dbReference type="EMBL" id="MBH0229284.1"/>
    </source>
</evidence>
<keyword evidence="8" id="KW-0282">Flagellum</keyword>
<keyword evidence="3 7" id="KW-0812">Transmembrane</keyword>
<accession>A0A931HTJ2</accession>
<feature type="transmembrane region" description="Helical" evidence="7">
    <location>
        <begin position="84"/>
        <end position="106"/>
    </location>
</feature>
<evidence type="ECO:0000256" key="3">
    <source>
        <dbReference type="ARBA" id="ARBA00022692"/>
    </source>
</evidence>
<dbReference type="GO" id="GO:0016020">
    <property type="term" value="C:membrane"/>
    <property type="evidence" value="ECO:0007669"/>
    <property type="project" value="InterPro"/>
</dbReference>
<keyword evidence="2" id="KW-1003">Cell membrane</keyword>
<gene>
    <name evidence="8" type="ORF">H0267_03565</name>
</gene>
<dbReference type="InterPro" id="IPR022781">
    <property type="entry name" value="Flagellar_biosynth_FliO"/>
</dbReference>
<evidence type="ECO:0000256" key="4">
    <source>
        <dbReference type="ARBA" id="ARBA00022989"/>
    </source>
</evidence>
<keyword evidence="9" id="KW-1185">Reference proteome</keyword>
<feature type="region of interest" description="Disordered" evidence="6">
    <location>
        <begin position="53"/>
        <end position="77"/>
    </location>
</feature>
<name>A0A931HTJ2_9BACI</name>
<dbReference type="Proteomes" id="UP000614490">
    <property type="component" value="Unassembled WGS sequence"/>
</dbReference>
<comment type="subcellular location">
    <subcellularLocation>
        <location evidence="1">Cell membrane</location>
    </subcellularLocation>
</comment>
<evidence type="ECO:0000256" key="5">
    <source>
        <dbReference type="ARBA" id="ARBA00023136"/>
    </source>
</evidence>
<dbReference type="Pfam" id="PF04347">
    <property type="entry name" value="FliO"/>
    <property type="match status" value="1"/>
</dbReference>